<dbReference type="EMBL" id="WJNG01000017">
    <property type="protein sequence ID" value="MRH44638.1"/>
    <property type="molecule type" value="Genomic_DNA"/>
</dbReference>
<dbReference type="SMART" id="SM00849">
    <property type="entry name" value="Lactamase_B"/>
    <property type="match status" value="1"/>
</dbReference>
<keyword evidence="2" id="KW-0378">Hydrolase</keyword>
<dbReference type="PANTHER" id="PTHR30619:SF7">
    <property type="entry name" value="BETA-LACTAMASE DOMAIN PROTEIN"/>
    <property type="match status" value="1"/>
</dbReference>
<dbReference type="InterPro" id="IPR035681">
    <property type="entry name" value="ComA-like_MBL"/>
</dbReference>
<name>A0A6A8DG24_9BACI</name>
<sequence length="301" mass="33384">MNHNGLLIIMTLFFCFTVTIADINAIHLARGTGEAEGINQKEMEVHFINVGQGDSTLVKTPNGKTMLIDGGPPSAGEKVVTYLKQQGVTSIDVLVATHPDIDHIGGLITVIKELNVKKIIDSGKIYYTDTYFEYLKQIKDKDIPVSIAKSRSVIEVDSAVSFQVLNTFHWVESNNQSSLVFSLDYKQMDFLLMADVEIKQEKKLIKTFNLQSEFLKVAHHGSVTSTSREFLEKVKPEKAILSYSKDNHYGHPDPTIIENLQQAGATIYSTAKAGDIVVTTNGYSYTIDVSGTKRLVYRSSS</sequence>
<dbReference type="Proteomes" id="UP000799092">
    <property type="component" value="Unassembled WGS sequence"/>
</dbReference>
<feature type="domain" description="Metallo-beta-lactamase" evidence="1">
    <location>
        <begin position="52"/>
        <end position="245"/>
    </location>
</feature>
<dbReference type="OrthoDB" id="9761531at2"/>
<dbReference type="InterPro" id="IPR036866">
    <property type="entry name" value="RibonucZ/Hydroxyglut_hydro"/>
</dbReference>
<evidence type="ECO:0000313" key="2">
    <source>
        <dbReference type="EMBL" id="MRH44638.1"/>
    </source>
</evidence>
<keyword evidence="3" id="KW-1185">Reference proteome</keyword>
<dbReference type="InterPro" id="IPR001279">
    <property type="entry name" value="Metallo-B-lactamas"/>
</dbReference>
<proteinExistence type="predicted"/>
<comment type="caution">
    <text evidence="2">The sequence shown here is derived from an EMBL/GenBank/DDBJ whole genome shotgun (WGS) entry which is preliminary data.</text>
</comment>
<dbReference type="Gene3D" id="3.60.15.10">
    <property type="entry name" value="Ribonuclease Z/Hydroxyacylglutathione hydrolase-like"/>
    <property type="match status" value="1"/>
</dbReference>
<protein>
    <submittedName>
        <fullName evidence="2">MBL fold metallo-hydrolase</fullName>
    </submittedName>
</protein>
<dbReference type="Pfam" id="PF00753">
    <property type="entry name" value="Lactamase_B"/>
    <property type="match status" value="1"/>
</dbReference>
<dbReference type="AlphaFoldDB" id="A0A6A8DG24"/>
<accession>A0A6A8DG24</accession>
<dbReference type="PANTHER" id="PTHR30619">
    <property type="entry name" value="DNA INTERNALIZATION/COMPETENCE PROTEIN COMEC/REC2"/>
    <property type="match status" value="1"/>
</dbReference>
<dbReference type="InterPro" id="IPR052159">
    <property type="entry name" value="Competence_DNA_uptake"/>
</dbReference>
<evidence type="ECO:0000313" key="3">
    <source>
        <dbReference type="Proteomes" id="UP000799092"/>
    </source>
</evidence>
<dbReference type="CDD" id="cd07731">
    <property type="entry name" value="ComA-like_MBL-fold"/>
    <property type="match status" value="1"/>
</dbReference>
<dbReference type="RefSeq" id="WP_153738242.1">
    <property type="nucleotide sequence ID" value="NZ_WJNG01000017.1"/>
</dbReference>
<organism evidence="2 3">
    <name type="scientific">Aquibacillus halophilus</name>
    <dbReference type="NCBI Taxonomy" id="930132"/>
    <lineage>
        <taxon>Bacteria</taxon>
        <taxon>Bacillati</taxon>
        <taxon>Bacillota</taxon>
        <taxon>Bacilli</taxon>
        <taxon>Bacillales</taxon>
        <taxon>Bacillaceae</taxon>
        <taxon>Aquibacillus</taxon>
    </lineage>
</organism>
<reference evidence="2" key="1">
    <citation type="submission" date="2019-11" db="EMBL/GenBank/DDBJ databases">
        <authorList>
            <person name="Li J."/>
        </authorList>
    </citation>
    <scope>NUCLEOTIDE SEQUENCE</scope>
    <source>
        <strain evidence="2">B6B</strain>
    </source>
</reference>
<evidence type="ECO:0000259" key="1">
    <source>
        <dbReference type="SMART" id="SM00849"/>
    </source>
</evidence>
<gene>
    <name evidence="2" type="ORF">GH741_18485</name>
</gene>
<dbReference type="GO" id="GO:0016787">
    <property type="term" value="F:hydrolase activity"/>
    <property type="evidence" value="ECO:0007669"/>
    <property type="project" value="UniProtKB-KW"/>
</dbReference>
<dbReference type="SUPFAM" id="SSF56281">
    <property type="entry name" value="Metallo-hydrolase/oxidoreductase"/>
    <property type="match status" value="1"/>
</dbReference>